<gene>
    <name evidence="2" type="ORF">M438DRAFT_409366</name>
</gene>
<feature type="region of interest" description="Disordered" evidence="1">
    <location>
        <begin position="1"/>
        <end position="27"/>
    </location>
</feature>
<feature type="compositionally biased region" description="Polar residues" evidence="1">
    <location>
        <begin position="18"/>
        <end position="27"/>
    </location>
</feature>
<dbReference type="GeneID" id="40752318"/>
<dbReference type="RefSeq" id="XP_029755814.1">
    <property type="nucleotide sequence ID" value="XM_029910012.1"/>
</dbReference>
<dbReference type="EMBL" id="KL585004">
    <property type="protein sequence ID" value="KEQ79627.1"/>
    <property type="molecule type" value="Genomic_DNA"/>
</dbReference>
<reference evidence="2 3" key="1">
    <citation type="journal article" date="2014" name="BMC Genomics">
        <title>Genome sequencing of four Aureobasidium pullulans varieties: biotechnological potential, stress tolerance, and description of new species.</title>
        <authorList>
            <person name="Gostin Ar C."/>
            <person name="Ohm R.A."/>
            <person name="Kogej T."/>
            <person name="Sonjak S."/>
            <person name="Turk M."/>
            <person name="Zajc J."/>
            <person name="Zalar P."/>
            <person name="Grube M."/>
            <person name="Sun H."/>
            <person name="Han J."/>
            <person name="Sharma A."/>
            <person name="Chiniquy J."/>
            <person name="Ngan C.Y."/>
            <person name="Lipzen A."/>
            <person name="Barry K."/>
            <person name="Grigoriev I.V."/>
            <person name="Gunde-Cimerman N."/>
        </authorList>
    </citation>
    <scope>NUCLEOTIDE SEQUENCE [LARGE SCALE GENOMIC DNA]</scope>
    <source>
        <strain evidence="2 3">EXF-150</strain>
    </source>
</reference>
<accession>A0A074XC91</accession>
<protein>
    <submittedName>
        <fullName evidence="2">Uncharacterized protein</fullName>
    </submittedName>
</protein>
<evidence type="ECO:0000256" key="1">
    <source>
        <dbReference type="SAM" id="MobiDB-lite"/>
    </source>
</evidence>
<dbReference type="AlphaFoldDB" id="A0A074XC91"/>
<evidence type="ECO:0000313" key="3">
    <source>
        <dbReference type="Proteomes" id="UP000030706"/>
    </source>
</evidence>
<name>A0A074XC91_AURPU</name>
<sequence length="300" mass="33673">MDLTEARGLKERGEGGTLNHQTSTSSREIEFSTSHALSLLEVTQILLELGQIVIRDQAEKATFGLAFVTIIPREPVPLPEPSKHQPQAIWFFRSGCQELQDHILGNVDPDIDLLNESCFILSYGVSPIRPDVTIDICTTPPAFYRGKLAVGRRVFEECIQHTEARPQALFRRQIDGVIFRHHELPVAASYGHQLNAMRMRVNPLTMIDMLQSRLPVCLMDDMCVEHWRPGTKAQSTVNTAEMVLSFTIAERILVDSPFEKILVAQSSRDSKINRIVVEISVSERATASKIHDPINQLPAD</sequence>
<proteinExistence type="predicted"/>
<evidence type="ECO:0000313" key="2">
    <source>
        <dbReference type="EMBL" id="KEQ79627.1"/>
    </source>
</evidence>
<organism evidence="2 3">
    <name type="scientific">Aureobasidium pullulans EXF-150</name>
    <dbReference type="NCBI Taxonomy" id="1043002"/>
    <lineage>
        <taxon>Eukaryota</taxon>
        <taxon>Fungi</taxon>
        <taxon>Dikarya</taxon>
        <taxon>Ascomycota</taxon>
        <taxon>Pezizomycotina</taxon>
        <taxon>Dothideomycetes</taxon>
        <taxon>Dothideomycetidae</taxon>
        <taxon>Dothideales</taxon>
        <taxon>Saccotheciaceae</taxon>
        <taxon>Aureobasidium</taxon>
    </lineage>
</organism>
<feature type="compositionally biased region" description="Basic and acidic residues" evidence="1">
    <location>
        <begin position="1"/>
        <end position="14"/>
    </location>
</feature>
<dbReference type="Proteomes" id="UP000030706">
    <property type="component" value="Unassembled WGS sequence"/>
</dbReference>
<dbReference type="HOGENOM" id="CLU_927434_0_0_1"/>
<keyword evidence="3" id="KW-1185">Reference proteome</keyword>